<dbReference type="InterPro" id="IPR045239">
    <property type="entry name" value="bHLH95_bHLH"/>
</dbReference>
<evidence type="ECO:0000256" key="1">
    <source>
        <dbReference type="ARBA" id="ARBA00005510"/>
    </source>
</evidence>
<dbReference type="PROSITE" id="PS50888">
    <property type="entry name" value="BHLH"/>
    <property type="match status" value="1"/>
</dbReference>
<protein>
    <submittedName>
        <fullName evidence="7">Transcription factor bHLH95-like</fullName>
    </submittedName>
</protein>
<feature type="compositionally biased region" description="Low complexity" evidence="5">
    <location>
        <begin position="86"/>
        <end position="95"/>
    </location>
</feature>
<keyword evidence="2" id="KW-0805">Transcription regulation</keyword>
<dbReference type="InterPro" id="IPR011598">
    <property type="entry name" value="bHLH_dom"/>
</dbReference>
<dbReference type="Gene3D" id="4.10.280.10">
    <property type="entry name" value="Helix-loop-helix DNA-binding domain"/>
    <property type="match status" value="1"/>
</dbReference>
<dbReference type="CDD" id="cd11393">
    <property type="entry name" value="bHLH_AtbHLH_like"/>
    <property type="match status" value="1"/>
</dbReference>
<dbReference type="OrthoDB" id="690068at2759"/>
<comment type="similarity">
    <text evidence="1">Belongs to the bHLH protein family.</text>
</comment>
<feature type="region of interest" description="Disordered" evidence="5">
    <location>
        <begin position="1"/>
        <end position="111"/>
    </location>
</feature>
<dbReference type="STRING" id="4540.A0A3L6RQ13"/>
<dbReference type="GO" id="GO:0009960">
    <property type="term" value="P:endosperm development"/>
    <property type="evidence" value="ECO:0007669"/>
    <property type="project" value="InterPro"/>
</dbReference>
<dbReference type="PANTHER" id="PTHR46772:SF8">
    <property type="entry name" value="TRANSCRIPTION FACTOR BHLH95"/>
    <property type="match status" value="1"/>
</dbReference>
<keyword evidence="3" id="KW-0804">Transcription</keyword>
<dbReference type="InterPro" id="IPR044278">
    <property type="entry name" value="BHLH95-like"/>
</dbReference>
<dbReference type="Pfam" id="PF00010">
    <property type="entry name" value="HLH"/>
    <property type="match status" value="1"/>
</dbReference>
<evidence type="ECO:0000259" key="6">
    <source>
        <dbReference type="PROSITE" id="PS50888"/>
    </source>
</evidence>
<evidence type="ECO:0000313" key="8">
    <source>
        <dbReference type="Proteomes" id="UP000275267"/>
    </source>
</evidence>
<comment type="caution">
    <text evidence="7">The sequence shown here is derived from an EMBL/GenBank/DDBJ whole genome shotgun (WGS) entry which is preliminary data.</text>
</comment>
<dbReference type="GO" id="GO:0046983">
    <property type="term" value="F:protein dimerization activity"/>
    <property type="evidence" value="ECO:0007669"/>
    <property type="project" value="InterPro"/>
</dbReference>
<keyword evidence="4" id="KW-0175">Coiled coil</keyword>
<dbReference type="EMBL" id="PQIB02000007">
    <property type="protein sequence ID" value="RLN07725.1"/>
    <property type="molecule type" value="Genomic_DNA"/>
</dbReference>
<dbReference type="SMART" id="SM00353">
    <property type="entry name" value="HLH"/>
    <property type="match status" value="1"/>
</dbReference>
<organism evidence="7 8">
    <name type="scientific">Panicum miliaceum</name>
    <name type="common">Proso millet</name>
    <name type="synonym">Broomcorn millet</name>
    <dbReference type="NCBI Taxonomy" id="4540"/>
    <lineage>
        <taxon>Eukaryota</taxon>
        <taxon>Viridiplantae</taxon>
        <taxon>Streptophyta</taxon>
        <taxon>Embryophyta</taxon>
        <taxon>Tracheophyta</taxon>
        <taxon>Spermatophyta</taxon>
        <taxon>Magnoliopsida</taxon>
        <taxon>Liliopsida</taxon>
        <taxon>Poales</taxon>
        <taxon>Poaceae</taxon>
        <taxon>PACMAD clade</taxon>
        <taxon>Panicoideae</taxon>
        <taxon>Panicodae</taxon>
        <taxon>Paniceae</taxon>
        <taxon>Panicinae</taxon>
        <taxon>Panicum</taxon>
        <taxon>Panicum sect. Panicum</taxon>
    </lineage>
</organism>
<evidence type="ECO:0000256" key="2">
    <source>
        <dbReference type="ARBA" id="ARBA00023015"/>
    </source>
</evidence>
<dbReference type="PANTHER" id="PTHR46772">
    <property type="entry name" value="BHLH DOMAIN-CONTAINING PROTEIN"/>
    <property type="match status" value="1"/>
</dbReference>
<name>A0A3L6RQ13_PANMI</name>
<evidence type="ECO:0000256" key="3">
    <source>
        <dbReference type="ARBA" id="ARBA00023163"/>
    </source>
</evidence>
<evidence type="ECO:0000256" key="4">
    <source>
        <dbReference type="SAM" id="Coils"/>
    </source>
</evidence>
<dbReference type="SUPFAM" id="SSF47459">
    <property type="entry name" value="HLH, helix-loop-helix DNA-binding domain"/>
    <property type="match status" value="1"/>
</dbReference>
<dbReference type="InterPro" id="IPR036638">
    <property type="entry name" value="HLH_DNA-bd_sf"/>
</dbReference>
<reference evidence="8" key="1">
    <citation type="journal article" date="2019" name="Nat. Commun.">
        <title>The genome of broomcorn millet.</title>
        <authorList>
            <person name="Zou C."/>
            <person name="Miki D."/>
            <person name="Li D."/>
            <person name="Tang Q."/>
            <person name="Xiao L."/>
            <person name="Rajput S."/>
            <person name="Deng P."/>
            <person name="Jia W."/>
            <person name="Huang R."/>
            <person name="Zhang M."/>
            <person name="Sun Y."/>
            <person name="Hu J."/>
            <person name="Fu X."/>
            <person name="Schnable P.S."/>
            <person name="Li F."/>
            <person name="Zhang H."/>
            <person name="Feng B."/>
            <person name="Zhu X."/>
            <person name="Liu R."/>
            <person name="Schnable J.C."/>
            <person name="Zhu J.-K."/>
            <person name="Zhang H."/>
        </authorList>
    </citation>
    <scope>NUCLEOTIDE SEQUENCE [LARGE SCALE GENOMIC DNA]</scope>
</reference>
<sequence length="328" mass="34180">MAQNGPHDNQGAAASDERSFTRPTTMTFLGPAENHNGGSRIGSPVGMDANKGKDAVLPNSVQGGEHGSADSGEANADKAKGKHPAAGEAATAAAGDDFPKGKGSLAADDGGDTKAHIITERERRKRMKDLFSNLHALMPHVPEKVDKATLVGETIHFIRALEQTKAQLERRKQEQALARQAAAEAVVSALLSAPQTAQGMAAMSNGWGPAVPQQQPLAAAAAPPPPLAAATGPAGFQTWSAPNVVLSVSNEKAIINVCLPRQPRMLPLVMSVLSKHGIDVITVHVAADGPTRSLITIYTRVNVAGGESPSAEDIYKLAVSEIMVWLTT</sequence>
<feature type="domain" description="BHLH" evidence="6">
    <location>
        <begin position="111"/>
        <end position="161"/>
    </location>
</feature>
<dbReference type="Proteomes" id="UP000275267">
    <property type="component" value="Unassembled WGS sequence"/>
</dbReference>
<gene>
    <name evidence="7" type="ORF">C2845_PM11G07410</name>
</gene>
<feature type="coiled-coil region" evidence="4">
    <location>
        <begin position="158"/>
        <end position="185"/>
    </location>
</feature>
<dbReference type="AlphaFoldDB" id="A0A3L6RQ13"/>
<dbReference type="GO" id="GO:0003700">
    <property type="term" value="F:DNA-binding transcription factor activity"/>
    <property type="evidence" value="ECO:0007669"/>
    <property type="project" value="InterPro"/>
</dbReference>
<accession>A0A3L6RQ13</accession>
<proteinExistence type="inferred from homology"/>
<evidence type="ECO:0000256" key="5">
    <source>
        <dbReference type="SAM" id="MobiDB-lite"/>
    </source>
</evidence>
<keyword evidence="8" id="KW-1185">Reference proteome</keyword>
<evidence type="ECO:0000313" key="7">
    <source>
        <dbReference type="EMBL" id="RLN07725.1"/>
    </source>
</evidence>